<evidence type="ECO:0000256" key="6">
    <source>
        <dbReference type="ARBA" id="ARBA00023136"/>
    </source>
</evidence>
<dbReference type="InterPro" id="IPR003368">
    <property type="entry name" value="POMP_repeat"/>
</dbReference>
<evidence type="ECO:0000256" key="7">
    <source>
        <dbReference type="ARBA" id="ARBA00023237"/>
    </source>
</evidence>
<organism evidence="9 10">
    <name type="scientific">Tahibacter harae</name>
    <dbReference type="NCBI Taxonomy" id="2963937"/>
    <lineage>
        <taxon>Bacteria</taxon>
        <taxon>Pseudomonadati</taxon>
        <taxon>Pseudomonadota</taxon>
        <taxon>Gammaproteobacteria</taxon>
        <taxon>Lysobacterales</taxon>
        <taxon>Rhodanobacteraceae</taxon>
        <taxon>Tahibacter</taxon>
    </lineage>
</organism>
<dbReference type="EMBL" id="JANFQO010000023">
    <property type="protein sequence ID" value="MCQ4166976.1"/>
    <property type="molecule type" value="Genomic_DNA"/>
</dbReference>
<keyword evidence="5 8" id="KW-0732">Signal</keyword>
<keyword evidence="10" id="KW-1185">Reference proteome</keyword>
<dbReference type="PANTHER" id="PTHR11319:SF35">
    <property type="entry name" value="OUTER MEMBRANE PROTEIN PMPC-RELATED"/>
    <property type="match status" value="1"/>
</dbReference>
<keyword evidence="6" id="KW-0472">Membrane</keyword>
<dbReference type="Gene3D" id="2.160.20.10">
    <property type="entry name" value="Single-stranded right-handed beta-helix, Pectin lyase-like"/>
    <property type="match status" value="1"/>
</dbReference>
<evidence type="ECO:0008006" key="11">
    <source>
        <dbReference type="Google" id="ProtNLM"/>
    </source>
</evidence>
<evidence type="ECO:0000256" key="4">
    <source>
        <dbReference type="ARBA" id="ARBA00022525"/>
    </source>
</evidence>
<dbReference type="Proteomes" id="UP001165498">
    <property type="component" value="Unassembled WGS sequence"/>
</dbReference>
<evidence type="ECO:0000256" key="1">
    <source>
        <dbReference type="ARBA" id="ARBA00004196"/>
    </source>
</evidence>
<feature type="signal peptide" evidence="8">
    <location>
        <begin position="1"/>
        <end position="18"/>
    </location>
</feature>
<dbReference type="Pfam" id="PF02415">
    <property type="entry name" value="Chlam_PMP"/>
    <property type="match status" value="1"/>
</dbReference>
<dbReference type="InterPro" id="IPR012334">
    <property type="entry name" value="Pectin_lyas_fold"/>
</dbReference>
<keyword evidence="7" id="KW-0998">Cell outer membrane</keyword>
<evidence type="ECO:0000256" key="5">
    <source>
        <dbReference type="ARBA" id="ARBA00022729"/>
    </source>
</evidence>
<evidence type="ECO:0000256" key="8">
    <source>
        <dbReference type="SAM" id="SignalP"/>
    </source>
</evidence>
<dbReference type="SUPFAM" id="SSF51126">
    <property type="entry name" value="Pectin lyase-like"/>
    <property type="match status" value="2"/>
</dbReference>
<protein>
    <recommendedName>
        <fullName evidence="11">Outer membrane repeat protein</fullName>
    </recommendedName>
</protein>
<evidence type="ECO:0000256" key="3">
    <source>
        <dbReference type="ARBA" id="ARBA00004613"/>
    </source>
</evidence>
<accession>A0ABT1QXJ5</accession>
<sequence>MKARILALLLFVFAGREAAAQAIVNVPAQGTLQQAIASVADGGIIEMAAGTYIAPAGGFQIGVPKRFTIRAATGANVTLSGNNSTDIVRVMLGKPITFERLRFTAGRSNDNNQGGAVTLSGATATFIGCAFEVNSAVASDAGGGAIRAVDSDVFIADSLFSGNSARRYGGAIASASGGSLVIHNTGFYNNRVNLPNHWPDSLGGAIFLLDVKTRVTNSRFETNQAGFAGGAIYSFGSWPAGAGHGMEVLIANSTFSGNIARYDPSASSNTITCGGALQMEDSVHGVLHNTRFLNNQATQGGAISNYRGALDIYSGTFQGNVASTNGSVYEGIGGAVHLVSDDQVPSDPANRPSASLLVRDTLFQGRSGAVTNNGRIGGCLFSAGDGNRAFGTGGIPVMGSIASNRATIDIADSVFANCAVRENGGGGIGGAIITQMTAMSIRDTLFVGNEALQNATNTGTGGAMALFDHSTTNLLRTTMSKSRAGFVGGAILLQGSHLDIDDSAIVESALLGPSIWGGTAIYTAPENLGPPRPGVDATGVIRNSIISNSSGGVTLLDFEPGGGPFNRVQYSNNQIFPGGAGTYSAAGFPAVSSVAQMNNLVTNGQPKAPVPNSVPATAPVVAALASVPKSILSTSAFGDPAPPTSAYLAAAWSGASATLDGAPVSGNHTVVAAGSGTHTLLSGALQRQASIGLAPVPAFAMAIRPAQIGPGGGFNLVWQTLAGNFLDVAFDQEIAPPGSASGNFFVPSWPATQLVRGLVITREGGAVASDQVTVVNGLIFKDGFEP</sequence>
<dbReference type="NCBIfam" id="TIGR01376">
    <property type="entry name" value="POMP_repeat"/>
    <property type="match status" value="1"/>
</dbReference>
<gene>
    <name evidence="9" type="ORF">NM961_19860</name>
</gene>
<proteinExistence type="predicted"/>
<dbReference type="InterPro" id="IPR011050">
    <property type="entry name" value="Pectin_lyase_fold/virulence"/>
</dbReference>
<evidence type="ECO:0000256" key="2">
    <source>
        <dbReference type="ARBA" id="ARBA00004442"/>
    </source>
</evidence>
<reference evidence="9" key="1">
    <citation type="submission" date="2022-07" db="EMBL/GenBank/DDBJ databases">
        <title>Tahibacter sp., a new gammaproteobacterium isolated from the silt sample collected at pig farm.</title>
        <authorList>
            <person name="Chen H."/>
        </authorList>
    </citation>
    <scope>NUCLEOTIDE SEQUENCE</scope>
    <source>
        <strain evidence="9">P2K</strain>
    </source>
</reference>
<evidence type="ECO:0000313" key="10">
    <source>
        <dbReference type="Proteomes" id="UP001165498"/>
    </source>
</evidence>
<keyword evidence="4" id="KW-0964">Secreted</keyword>
<feature type="chain" id="PRO_5045800380" description="Outer membrane repeat protein" evidence="8">
    <location>
        <begin position="19"/>
        <end position="786"/>
    </location>
</feature>
<comment type="subcellular location">
    <subcellularLocation>
        <location evidence="1">Cell envelope</location>
    </subcellularLocation>
    <subcellularLocation>
        <location evidence="2">Cell outer membrane</location>
    </subcellularLocation>
    <subcellularLocation>
        <location evidence="3">Secreted</location>
    </subcellularLocation>
</comment>
<dbReference type="PANTHER" id="PTHR11319">
    <property type="entry name" value="G PROTEIN-COUPLED RECEPTOR-RELATED"/>
    <property type="match status" value="1"/>
</dbReference>
<dbReference type="RefSeq" id="WP_255916164.1">
    <property type="nucleotide sequence ID" value="NZ_JANFQO010000023.1"/>
</dbReference>
<comment type="caution">
    <text evidence="9">The sequence shown here is derived from an EMBL/GenBank/DDBJ whole genome shotgun (WGS) entry which is preliminary data.</text>
</comment>
<evidence type="ECO:0000313" key="9">
    <source>
        <dbReference type="EMBL" id="MCQ4166976.1"/>
    </source>
</evidence>
<name>A0ABT1QXJ5_9GAMM</name>